<dbReference type="Pfam" id="PF00364">
    <property type="entry name" value="Biotin_lipoyl"/>
    <property type="match status" value="1"/>
</dbReference>
<dbReference type="PROSITE" id="PS50991">
    <property type="entry name" value="PYR_CT"/>
    <property type="match status" value="1"/>
</dbReference>
<dbReference type="SUPFAM" id="SSF89000">
    <property type="entry name" value="post-HMGL domain-like"/>
    <property type="match status" value="1"/>
</dbReference>
<dbReference type="CDD" id="cd07937">
    <property type="entry name" value="DRE_TIM_PC_TC_5S"/>
    <property type="match status" value="1"/>
</dbReference>
<dbReference type="SUPFAM" id="SSF51569">
    <property type="entry name" value="Aldolase"/>
    <property type="match status" value="1"/>
</dbReference>
<keyword evidence="2" id="KW-1185">Reference proteome</keyword>
<dbReference type="PROSITE" id="PS00188">
    <property type="entry name" value="BIOTIN"/>
    <property type="match status" value="1"/>
</dbReference>
<dbReference type="Gene3D" id="2.40.50.100">
    <property type="match status" value="1"/>
</dbReference>
<dbReference type="CDD" id="cd06850">
    <property type="entry name" value="biotinyl_domain"/>
    <property type="match status" value="1"/>
</dbReference>
<dbReference type="EMBL" id="CP018788">
    <property type="protein sequence ID" value="ARQ99388.1"/>
    <property type="molecule type" value="Genomic_DNA"/>
</dbReference>
<keyword evidence="1" id="KW-0670">Pyruvate</keyword>
<dbReference type="PROSITE" id="PS50968">
    <property type="entry name" value="BIOTINYL_LIPOYL"/>
    <property type="match status" value="1"/>
</dbReference>
<evidence type="ECO:0000313" key="1">
    <source>
        <dbReference type="EMBL" id="ARQ99388.1"/>
    </source>
</evidence>
<dbReference type="GO" id="GO:0005737">
    <property type="term" value="C:cytoplasm"/>
    <property type="evidence" value="ECO:0007669"/>
    <property type="project" value="TreeGrafter"/>
</dbReference>
<dbReference type="InterPro" id="IPR013785">
    <property type="entry name" value="Aldolase_TIM"/>
</dbReference>
<protein>
    <submittedName>
        <fullName evidence="1">Pyruvate carboxylase, subunit B</fullName>
        <ecNumber evidence="1">6.4.1.1</ecNumber>
    </submittedName>
</protein>
<dbReference type="Gene3D" id="3.20.20.70">
    <property type="entry name" value="Aldolase class I"/>
    <property type="match status" value="1"/>
</dbReference>
<dbReference type="STRING" id="1660064.CIGN_1113"/>
<dbReference type="InterPro" id="IPR003379">
    <property type="entry name" value="Carboxylase_cons_dom"/>
</dbReference>
<dbReference type="KEGG" id="cdev:CIGN_1113"/>
<dbReference type="FunFam" id="2.40.50.100:FF:000003">
    <property type="entry name" value="Acetyl-CoA carboxylase biotin carboxyl carrier protein"/>
    <property type="match status" value="1"/>
</dbReference>
<organism evidence="1 2">
    <name type="scientific">Campylobacter devanensis</name>
    <dbReference type="NCBI Taxonomy" id="3161138"/>
    <lineage>
        <taxon>Bacteria</taxon>
        <taxon>Pseudomonadati</taxon>
        <taxon>Campylobacterota</taxon>
        <taxon>Epsilonproteobacteria</taxon>
        <taxon>Campylobacterales</taxon>
        <taxon>Campylobacteraceae</taxon>
        <taxon>Campylobacter</taxon>
    </lineage>
</organism>
<dbReference type="InterPro" id="IPR000089">
    <property type="entry name" value="Biotin_lipoyl"/>
</dbReference>
<dbReference type="InterPro" id="IPR001882">
    <property type="entry name" value="Biotin_BS"/>
</dbReference>
<dbReference type="SUPFAM" id="SSF51230">
    <property type="entry name" value="Single hybrid motif"/>
    <property type="match status" value="1"/>
</dbReference>
<gene>
    <name evidence="1" type="primary">pycB</name>
    <name evidence="1" type="ORF">CIGN_1113</name>
</gene>
<accession>A0A381DAQ1</accession>
<accession>A0A1X9STA1</accession>
<dbReference type="EC" id="6.4.1.1" evidence="1"/>
<dbReference type="PANTHER" id="PTHR43778:SF2">
    <property type="entry name" value="PYRUVATE CARBOXYLASE, MITOCHONDRIAL"/>
    <property type="match status" value="1"/>
</dbReference>
<name>A0A1X9STA1_9BACT</name>
<proteinExistence type="predicted"/>
<evidence type="ECO:0000313" key="2">
    <source>
        <dbReference type="Proteomes" id="UP000194309"/>
    </source>
</evidence>
<dbReference type="PANTHER" id="PTHR43778">
    <property type="entry name" value="PYRUVATE CARBOXYLASE"/>
    <property type="match status" value="1"/>
</dbReference>
<sequence length="599" mass="65131">MAKKFIDVMDTTFRDGFQSVFGARVLMNDFLPAVSAAKEAGINHFEFGGGARFQSLYFYLNEDAFTMMDKFREAAGKDANLQTLSRGVNTVTLDTGSRELIDMHAKLFAKHGATTIRNFDALNDVKNLEYSAQRIKHHGLKHEVVVTMMDLPPNCVGAHDAEFYEKCLREILDSGIEFDSVCFKDASGTSSPEKVYQTIKMARRLLGDNVHLRLHTHETAGVSIACYLAALEAGADGIDLAASPVSGGTSQPDILTMLHAVKGKDYDLGGLEVDKILKYEDVLHDCLKDYFMPPEATQVSPLIPFSPMPGGALTANTQMMRDNNILDKFPAVIKAMREVVEKGGYGTSVTPVSQFYFQQAFNNVMFGPWKKIAEGYGKMVLGYFGKTPVTPSADIVELAAKQLNLEPTTAPAIDIADQDETKSIAYTKAILEKEGIEATEENIFIAAACKEKGIAYLKGEGKVMVRKNSDTIKPATKSGSNQFSVTVNGHNYNVEVADGFDNFTLKSITPAKESSQPKDEPKAVSSTGASNEITATMSAGVFKILVNIGDSVKAGQTVVILEAMKMEIPIEAGCDGEVEEILISQGQTVEDGQLLVKLK</sequence>
<dbReference type="GO" id="GO:0006094">
    <property type="term" value="P:gluconeogenesis"/>
    <property type="evidence" value="ECO:0007669"/>
    <property type="project" value="TreeGrafter"/>
</dbReference>
<dbReference type="Pfam" id="PF02436">
    <property type="entry name" value="PYC_OADA"/>
    <property type="match status" value="1"/>
</dbReference>
<dbReference type="InterPro" id="IPR000891">
    <property type="entry name" value="PYR_CT"/>
</dbReference>
<dbReference type="GO" id="GO:0004736">
    <property type="term" value="F:pyruvate carboxylase activity"/>
    <property type="evidence" value="ECO:0007669"/>
    <property type="project" value="UniProtKB-EC"/>
</dbReference>
<reference evidence="1 2" key="1">
    <citation type="journal article" date="2017" name="Genome Biol. Evol.">
        <title>Comparative Genomic Analysis Identifies a Campylobacter Clade Deficient in Selenium Metabolism.</title>
        <authorList>
            <person name="Miller W.G."/>
            <person name="Yee E."/>
            <person name="Lopes B.S."/>
            <person name="Chapman M.H."/>
            <person name="Huynh S."/>
            <person name="Bono J.L."/>
            <person name="Parker C.T."/>
            <person name="Strachan N.J.C."/>
            <person name="Forbes K.J."/>
        </authorList>
    </citation>
    <scope>NUCLEOTIDE SEQUENCE [LARGE SCALE GENOMIC DNA]</scope>
    <source>
        <strain evidence="1 2">NCTC 13003</strain>
    </source>
</reference>
<dbReference type="OrthoDB" id="9769961at2"/>
<dbReference type="InterPro" id="IPR055268">
    <property type="entry name" value="PCB-like"/>
</dbReference>
<keyword evidence="1" id="KW-0436">Ligase</keyword>
<dbReference type="AlphaFoldDB" id="A0A1X9STA1"/>
<dbReference type="Proteomes" id="UP000194309">
    <property type="component" value="Chromosome"/>
</dbReference>
<dbReference type="InterPro" id="IPR011053">
    <property type="entry name" value="Single_hybrid_motif"/>
</dbReference>